<dbReference type="SUPFAM" id="SSF159888">
    <property type="entry name" value="YdhG-like"/>
    <property type="match status" value="1"/>
</dbReference>
<gene>
    <name evidence="2" type="ORF">FC85_GL002909</name>
</gene>
<dbReference type="Proteomes" id="UP000052013">
    <property type="component" value="Unassembled WGS sequence"/>
</dbReference>
<evidence type="ECO:0000313" key="2">
    <source>
        <dbReference type="EMBL" id="KRL66595.1"/>
    </source>
</evidence>
<protein>
    <recommendedName>
        <fullName evidence="1">YdhG-like domain-containing protein</fullName>
    </recommendedName>
</protein>
<sequence length="112" mass="13126">MDKLIHEYIEAQPKSRQLQLIQLYKTIVEQMPAGYDERISYGMPTFHFHRNIIHFGNFKDHFGLYPGPVTIQYFSGELKNYKTSKGAIWLSVDKPLPAALIRQLVQYNLKKI</sequence>
<reference evidence="2 3" key="1">
    <citation type="journal article" date="2015" name="Genome Announc.">
        <title>Expanding the biotechnology potential of lactobacilli through comparative genomics of 213 strains and associated genera.</title>
        <authorList>
            <person name="Sun Z."/>
            <person name="Harris H.M."/>
            <person name="McCann A."/>
            <person name="Guo C."/>
            <person name="Argimon S."/>
            <person name="Zhang W."/>
            <person name="Yang X."/>
            <person name="Jeffery I.B."/>
            <person name="Cooney J.C."/>
            <person name="Kagawa T.F."/>
            <person name="Liu W."/>
            <person name="Song Y."/>
            <person name="Salvetti E."/>
            <person name="Wrobel A."/>
            <person name="Rasinkangas P."/>
            <person name="Parkhill J."/>
            <person name="Rea M.C."/>
            <person name="O'Sullivan O."/>
            <person name="Ritari J."/>
            <person name="Douillard F.P."/>
            <person name="Paul Ross R."/>
            <person name="Yang R."/>
            <person name="Briner A.E."/>
            <person name="Felis G.E."/>
            <person name="de Vos W.M."/>
            <person name="Barrangou R."/>
            <person name="Klaenhammer T.R."/>
            <person name="Caufield P.W."/>
            <person name="Cui Y."/>
            <person name="Zhang H."/>
            <person name="O'Toole P.W."/>
        </authorList>
    </citation>
    <scope>NUCLEOTIDE SEQUENCE [LARGE SCALE GENOMIC DNA]</scope>
    <source>
        <strain evidence="2 3">DSM 14421</strain>
    </source>
</reference>
<dbReference type="RefSeq" id="WP_057864461.1">
    <property type="nucleotide sequence ID" value="NZ_AZEY01000041.1"/>
</dbReference>
<dbReference type="PATRIC" id="fig|1423739.3.peg.3021"/>
<dbReference type="InterPro" id="IPR014922">
    <property type="entry name" value="YdhG-like"/>
</dbReference>
<feature type="domain" description="YdhG-like" evidence="1">
    <location>
        <begin position="19"/>
        <end position="108"/>
    </location>
</feature>
<evidence type="ECO:0000313" key="3">
    <source>
        <dbReference type="Proteomes" id="UP000052013"/>
    </source>
</evidence>
<dbReference type="Pfam" id="PF08818">
    <property type="entry name" value="DUF1801"/>
    <property type="match status" value="1"/>
</dbReference>
<organism evidence="2 3">
    <name type="scientific">Lentilactobacillus diolivorans DSM 14421</name>
    <dbReference type="NCBI Taxonomy" id="1423739"/>
    <lineage>
        <taxon>Bacteria</taxon>
        <taxon>Bacillati</taxon>
        <taxon>Bacillota</taxon>
        <taxon>Bacilli</taxon>
        <taxon>Lactobacillales</taxon>
        <taxon>Lactobacillaceae</taxon>
        <taxon>Lentilactobacillus</taxon>
    </lineage>
</organism>
<dbReference type="STRING" id="1423739.FC85_GL002909"/>
<accession>A0A0R1SKN8</accession>
<dbReference type="AlphaFoldDB" id="A0A0R1SKN8"/>
<dbReference type="EMBL" id="AZEY01000041">
    <property type="protein sequence ID" value="KRL66595.1"/>
    <property type="molecule type" value="Genomic_DNA"/>
</dbReference>
<evidence type="ECO:0000259" key="1">
    <source>
        <dbReference type="Pfam" id="PF08818"/>
    </source>
</evidence>
<dbReference type="Gene3D" id="3.90.1150.200">
    <property type="match status" value="1"/>
</dbReference>
<comment type="caution">
    <text evidence="2">The sequence shown here is derived from an EMBL/GenBank/DDBJ whole genome shotgun (WGS) entry which is preliminary data.</text>
</comment>
<name>A0A0R1SKN8_9LACO</name>
<proteinExistence type="predicted"/>